<dbReference type="OrthoDB" id="306876at2759"/>
<dbReference type="AlphaFoldDB" id="A0A8J2T7P3"/>
<feature type="transmembrane region" description="Helical" evidence="6">
    <location>
        <begin position="334"/>
        <end position="351"/>
    </location>
</feature>
<feature type="transmembrane region" description="Helical" evidence="6">
    <location>
        <begin position="147"/>
        <end position="166"/>
    </location>
</feature>
<dbReference type="PANTHER" id="PTHR22911:SF6">
    <property type="entry name" value="SOLUTE CARRIER FAMILY 35 MEMBER G1"/>
    <property type="match status" value="1"/>
</dbReference>
<evidence type="ECO:0000256" key="2">
    <source>
        <dbReference type="ARBA" id="ARBA00022692"/>
    </source>
</evidence>
<protein>
    <submittedName>
        <fullName evidence="8">ZYBA0S04-06590g1_1</fullName>
    </submittedName>
</protein>
<keyword evidence="2 6" id="KW-0812">Transmembrane</keyword>
<feature type="transmembrane region" description="Helical" evidence="6">
    <location>
        <begin position="82"/>
        <end position="101"/>
    </location>
</feature>
<feature type="transmembrane region" description="Helical" evidence="6">
    <location>
        <begin position="173"/>
        <end position="195"/>
    </location>
</feature>
<evidence type="ECO:0000256" key="1">
    <source>
        <dbReference type="ARBA" id="ARBA00004141"/>
    </source>
</evidence>
<feature type="region of interest" description="Disordered" evidence="5">
    <location>
        <begin position="1"/>
        <end position="24"/>
    </location>
</feature>
<dbReference type="InterPro" id="IPR000620">
    <property type="entry name" value="EamA_dom"/>
</dbReference>
<dbReference type="PANTHER" id="PTHR22911">
    <property type="entry name" value="ACYL-MALONYL CONDENSING ENZYME-RELATED"/>
    <property type="match status" value="1"/>
</dbReference>
<dbReference type="InterPro" id="IPR037185">
    <property type="entry name" value="EmrE-like"/>
</dbReference>
<dbReference type="Proteomes" id="UP000019375">
    <property type="component" value="Unassembled WGS sequence"/>
</dbReference>
<evidence type="ECO:0000256" key="3">
    <source>
        <dbReference type="ARBA" id="ARBA00022989"/>
    </source>
</evidence>
<keyword evidence="9" id="KW-1185">Reference proteome</keyword>
<feature type="domain" description="EamA" evidence="7">
    <location>
        <begin position="76"/>
        <end position="189"/>
    </location>
</feature>
<dbReference type="Pfam" id="PF00892">
    <property type="entry name" value="EamA"/>
    <property type="match status" value="2"/>
</dbReference>
<organism evidence="8 9">
    <name type="scientific">Zygosaccharomyces bailii (strain CLIB 213 / ATCC 58445 / CBS 680 / BCRC 21525 / NBRC 1098 / NCYC 1416 / NRRL Y-2227)</name>
    <dbReference type="NCBI Taxonomy" id="1333698"/>
    <lineage>
        <taxon>Eukaryota</taxon>
        <taxon>Fungi</taxon>
        <taxon>Dikarya</taxon>
        <taxon>Ascomycota</taxon>
        <taxon>Saccharomycotina</taxon>
        <taxon>Saccharomycetes</taxon>
        <taxon>Saccharomycetales</taxon>
        <taxon>Saccharomycetaceae</taxon>
        <taxon>Zygosaccharomyces</taxon>
    </lineage>
</organism>
<dbReference type="GO" id="GO:0016020">
    <property type="term" value="C:membrane"/>
    <property type="evidence" value="ECO:0007669"/>
    <property type="project" value="UniProtKB-SubCell"/>
</dbReference>
<accession>A0A8J2T7P3</accession>
<feature type="transmembrane region" description="Helical" evidence="6">
    <location>
        <begin position="279"/>
        <end position="299"/>
    </location>
</feature>
<comment type="subcellular location">
    <subcellularLocation>
        <location evidence="1">Membrane</location>
        <topology evidence="1">Multi-pass membrane protein</topology>
    </subcellularLocation>
</comment>
<evidence type="ECO:0000256" key="5">
    <source>
        <dbReference type="SAM" id="MobiDB-lite"/>
    </source>
</evidence>
<dbReference type="SUPFAM" id="SSF103481">
    <property type="entry name" value="Multidrug resistance efflux transporter EmrE"/>
    <property type="match status" value="2"/>
</dbReference>
<keyword evidence="3 6" id="KW-1133">Transmembrane helix</keyword>
<keyword evidence="4 6" id="KW-0472">Membrane</keyword>
<evidence type="ECO:0000256" key="4">
    <source>
        <dbReference type="ARBA" id="ARBA00023136"/>
    </source>
</evidence>
<feature type="domain" description="EamA" evidence="7">
    <location>
        <begin position="218"/>
        <end position="350"/>
    </location>
</feature>
<feature type="transmembrane region" description="Helical" evidence="6">
    <location>
        <begin position="39"/>
        <end position="62"/>
    </location>
</feature>
<dbReference type="EMBL" id="HG316457">
    <property type="protein sequence ID" value="CDF89533.1"/>
    <property type="molecule type" value="Genomic_DNA"/>
</dbReference>
<feature type="transmembrane region" description="Helical" evidence="6">
    <location>
        <begin position="242"/>
        <end position="267"/>
    </location>
</feature>
<evidence type="ECO:0000259" key="7">
    <source>
        <dbReference type="Pfam" id="PF00892"/>
    </source>
</evidence>
<name>A0A8J2T7P3_ZYGB2</name>
<feature type="transmembrane region" description="Helical" evidence="6">
    <location>
        <begin position="215"/>
        <end position="235"/>
    </location>
</feature>
<gene>
    <name evidence="8" type="ORF">BN860_06590g</name>
</gene>
<proteinExistence type="predicted"/>
<evidence type="ECO:0000256" key="6">
    <source>
        <dbReference type="SAM" id="Phobius"/>
    </source>
</evidence>
<feature type="transmembrane region" description="Helical" evidence="6">
    <location>
        <begin position="121"/>
        <end position="141"/>
    </location>
</feature>
<sequence length="373" mass="41242">MDEAHESIGTPSPPPVDGEPSKEYQRSLRRFSQDYLKPNLGLIYLIAAEMFNSLMVVSTKVLETDNKVDPDTGEALQPVQPLQVLLARMSITYASALVYMLINRRKIPDAPFGPRNLRLWLLLRGSMGFCAVFGMYFSLMYLTLSDAVLITFLTPCVTVVLAAVVLREQFTKAEAFGTLVSLTGVVLIVRPSFLFGLPDNLDNSPAESADPRKRLIATMVGLLGVLGASIVYTVVRFIGHRVHAIITVGYFSLTVAVISLIGIAVVPSTHFSWPHGKRQWFLLINLGVCGFVYQLLLTMGIQIERAGRSSAMTYTQLVYAVGWDVMLWHHWPSLWSWLGMFVIVGATVAVARSKPKEPLPGPSLSETLELEQL</sequence>
<evidence type="ECO:0000313" key="8">
    <source>
        <dbReference type="EMBL" id="CDF89533.1"/>
    </source>
</evidence>
<reference evidence="9" key="1">
    <citation type="journal article" date="2013" name="Genome Announc.">
        <title>Genome sequence of the food spoilage yeast Zygosaccharomyces bailii CLIB 213(T).</title>
        <authorList>
            <person name="Galeote V."/>
            <person name="Bigey F."/>
            <person name="Devillers H."/>
            <person name="Neuveglise C."/>
            <person name="Dequin S."/>
        </authorList>
    </citation>
    <scope>NUCLEOTIDE SEQUENCE [LARGE SCALE GENOMIC DNA]</scope>
    <source>
        <strain evidence="9">CLIB 213 / ATCC 58445 / CBS 680 / CCRC 21525 / NBRC 1098 / NCYC 1416 / NRRL Y-2227</strain>
    </source>
</reference>
<evidence type="ECO:0000313" key="9">
    <source>
        <dbReference type="Proteomes" id="UP000019375"/>
    </source>
</evidence>